<dbReference type="STRING" id="545619.SAMN04489860_0590"/>
<feature type="signal peptide" evidence="3">
    <location>
        <begin position="1"/>
        <end position="31"/>
    </location>
</feature>
<evidence type="ECO:0000256" key="3">
    <source>
        <dbReference type="SAM" id="SignalP"/>
    </source>
</evidence>
<proteinExistence type="predicted"/>
<keyword evidence="7" id="KW-1185">Reference proteome</keyword>
<reference evidence="6 7" key="1">
    <citation type="submission" date="2016-10" db="EMBL/GenBank/DDBJ databases">
        <authorList>
            <person name="de Groot N.N."/>
        </authorList>
    </citation>
    <scope>NUCLEOTIDE SEQUENCE [LARGE SCALE GENOMIC DNA]</scope>
    <source>
        <strain evidence="6 7">DSM 22126</strain>
    </source>
</reference>
<feature type="domain" description="Choice-of-anchor A" evidence="5">
    <location>
        <begin position="79"/>
        <end position="365"/>
    </location>
</feature>
<feature type="domain" description="DUF5979" evidence="4">
    <location>
        <begin position="837"/>
        <end position="936"/>
    </location>
</feature>
<keyword evidence="2" id="KW-0812">Transmembrane</keyword>
<dbReference type="InterPro" id="IPR046022">
    <property type="entry name" value="DUF5979"/>
</dbReference>
<dbReference type="Pfam" id="PF19407">
    <property type="entry name" value="DUF5979"/>
    <property type="match status" value="5"/>
</dbReference>
<dbReference type="AlphaFoldDB" id="A0A1H1NQC8"/>
<gene>
    <name evidence="6" type="ORF">SAMN04489860_0590</name>
</gene>
<sequence length="1007" mass="102209">MNRSRTVRLRARWASASALALVAATSTVATAMPATAAQTSPVASTLSTAPETFSSAAYCPEVPPDIGNGGPAGFDSNVNVYVGGDWYTTEGAAETEGVVVVNGNATFDRDPDGLFNIGVVGVGSQVPPPPGSTMLHVGGDLTTVGTNVIHVGIGHHTVGGGVNVGGTITPTPADAPWDTGNVQTAGALVQEGMGHDAALVPFESFGSTALDTSTAYAALEPTGTVSSEWGTTTLTGTGADTTDRQVFEIDLNKTPEALGTASTAATIAFVDVNPDATIVINVIGPDSGTTTVNVNSFFGDGAPLDFSSIGQWATDTLWNFENADTLNLEGSAQFVGSVVVPSTSGTVTTSMPGLNGRLYVGGDLVQAGSGTEIHAFPFDDGTGWGCTGGITLTKVVEDPSGTVPADTVFTGTWECTLDGEVSASGTWELTDGESVTPDVEIPVGSTCAVEENTAPPVDGGSWEAPVVTPEQPFVVTDGTTAVGVVVTNTFVPTTVEESTGFSITKTVDDEYGSIAADKTFTGTWACELNDAPVGDGEWTLAAGESVTVADGLPLSATCTVEENFTDGTADGTWAEPVISPESVTLSDTTELTTVTVANTFEQNLGQLSVLKIVDDADSGLVPADTTYSGDYLCTFDGTEIAAGTWEVDGSGTAVVATDLPYGTECELTEDAAPAVEGGTWIAPTIVGSPVVIGESGSDVARVSVTNTFVETPAPVVGGFEITKTLNDEGGVVPVGTEFTGTFECTADGGVVDSGVWSVAAGETVTVAEDLPVGAECTVEEDAPAEVEGGTWDAPAISGSPLTVTDGTDGLANVTVTNTFTGTTPTPTPTPEPVTGHFAITKVLDDQTGLLTEDLTYTGDWECVLDGSSVGSGTWELQAGETVTVSEELPVGAECAVTEDALSPSAWGEWREPTVSAPVTIVDTEVLPVVTVTNTLTPFEPEVLPTTVPSPEPTTGPTTVPSPEPTTDVTEGPGGLAVTGSAVIGTLAVAALLVLIGVGIVVLRRRHS</sequence>
<feature type="domain" description="DUF5979" evidence="4">
    <location>
        <begin position="501"/>
        <end position="601"/>
    </location>
</feature>
<dbReference type="RefSeq" id="WP_083371520.1">
    <property type="nucleotide sequence ID" value="NZ_LT629776.1"/>
</dbReference>
<feature type="domain" description="DUF5979" evidence="4">
    <location>
        <begin position="390"/>
        <end position="490"/>
    </location>
</feature>
<accession>A0A1H1NQC8</accession>
<protein>
    <submittedName>
        <fullName evidence="6">Choice-of-anchor A domain-containing protein</fullName>
    </submittedName>
</protein>
<dbReference type="NCBIfam" id="TIGR04215">
    <property type="entry name" value="choice_anch_A"/>
    <property type="match status" value="1"/>
</dbReference>
<name>A0A1H1NQC8_9CELL</name>
<dbReference type="eggNOG" id="COG3170">
    <property type="taxonomic scope" value="Bacteria"/>
</dbReference>
<feature type="chain" id="PRO_5039058171" evidence="3">
    <location>
        <begin position="32"/>
        <end position="1007"/>
    </location>
</feature>
<feature type="transmembrane region" description="Helical" evidence="2">
    <location>
        <begin position="981"/>
        <end position="1002"/>
    </location>
</feature>
<keyword evidence="3" id="KW-0732">Signal</keyword>
<dbReference type="Proteomes" id="UP000185663">
    <property type="component" value="Chromosome I"/>
</dbReference>
<feature type="domain" description="DUF5979" evidence="4">
    <location>
        <begin position="607"/>
        <end position="708"/>
    </location>
</feature>
<evidence type="ECO:0000259" key="5">
    <source>
        <dbReference type="Pfam" id="PF20597"/>
    </source>
</evidence>
<evidence type="ECO:0000256" key="1">
    <source>
        <dbReference type="SAM" id="MobiDB-lite"/>
    </source>
</evidence>
<dbReference type="OrthoDB" id="3751233at2"/>
<feature type="domain" description="DUF5979" evidence="4">
    <location>
        <begin position="719"/>
        <end position="820"/>
    </location>
</feature>
<dbReference type="Pfam" id="PF20597">
    <property type="entry name" value="pAdhesive_15"/>
    <property type="match status" value="1"/>
</dbReference>
<feature type="region of interest" description="Disordered" evidence="1">
    <location>
        <begin position="940"/>
        <end position="973"/>
    </location>
</feature>
<organism evidence="6 7">
    <name type="scientific">Paraoerskovia marina</name>
    <dbReference type="NCBI Taxonomy" id="545619"/>
    <lineage>
        <taxon>Bacteria</taxon>
        <taxon>Bacillati</taxon>
        <taxon>Actinomycetota</taxon>
        <taxon>Actinomycetes</taxon>
        <taxon>Micrococcales</taxon>
        <taxon>Cellulomonadaceae</taxon>
        <taxon>Paraoerskovia</taxon>
    </lineage>
</organism>
<evidence type="ECO:0000313" key="7">
    <source>
        <dbReference type="Proteomes" id="UP000185663"/>
    </source>
</evidence>
<dbReference type="InterPro" id="IPR026588">
    <property type="entry name" value="Choice_anch_A"/>
</dbReference>
<dbReference type="Gene3D" id="2.60.40.1140">
    <property type="entry name" value="Collagen-binding surface protein Cna, B-type domain"/>
    <property type="match status" value="1"/>
</dbReference>
<evidence type="ECO:0000259" key="4">
    <source>
        <dbReference type="Pfam" id="PF19407"/>
    </source>
</evidence>
<keyword evidence="2" id="KW-0472">Membrane</keyword>
<evidence type="ECO:0000313" key="6">
    <source>
        <dbReference type="EMBL" id="SDS01010.1"/>
    </source>
</evidence>
<keyword evidence="2" id="KW-1133">Transmembrane helix</keyword>
<feature type="compositionally biased region" description="Pro residues" evidence="1">
    <location>
        <begin position="947"/>
        <end position="963"/>
    </location>
</feature>
<evidence type="ECO:0000256" key="2">
    <source>
        <dbReference type="SAM" id="Phobius"/>
    </source>
</evidence>
<dbReference type="EMBL" id="LT629776">
    <property type="protein sequence ID" value="SDS01010.1"/>
    <property type="molecule type" value="Genomic_DNA"/>
</dbReference>